<dbReference type="Proteomes" id="UP000030960">
    <property type="component" value="Unassembled WGS sequence"/>
</dbReference>
<comment type="caution">
    <text evidence="6">The sequence shown here is derived from an EMBL/GenBank/DDBJ whole genome shotgun (WGS) entry which is preliminary data.</text>
</comment>
<dbReference type="PANTHER" id="PTHR30419:SF8">
    <property type="entry name" value="NITROGEN ASSIMILATION TRANSCRIPTIONAL ACTIVATOR-RELATED"/>
    <property type="match status" value="1"/>
</dbReference>
<proteinExistence type="inferred from homology"/>
<dbReference type="EMBL" id="JSUQ01000017">
    <property type="protein sequence ID" value="KHQ51514.1"/>
    <property type="molecule type" value="Genomic_DNA"/>
</dbReference>
<dbReference type="SUPFAM" id="SSF46785">
    <property type="entry name" value="Winged helix' DNA-binding domain"/>
    <property type="match status" value="1"/>
</dbReference>
<gene>
    <name evidence="6" type="ORF">OA50_04009</name>
</gene>
<dbReference type="PRINTS" id="PR00039">
    <property type="entry name" value="HTHLYSR"/>
</dbReference>
<dbReference type="GO" id="GO:0005829">
    <property type="term" value="C:cytosol"/>
    <property type="evidence" value="ECO:0007669"/>
    <property type="project" value="TreeGrafter"/>
</dbReference>
<dbReference type="PANTHER" id="PTHR30419">
    <property type="entry name" value="HTH-TYPE TRANSCRIPTIONAL REGULATOR YBHD"/>
    <property type="match status" value="1"/>
</dbReference>
<dbReference type="AlphaFoldDB" id="A0A0B3SLX9"/>
<dbReference type="InterPro" id="IPR036390">
    <property type="entry name" value="WH_DNA-bd_sf"/>
</dbReference>
<dbReference type="InterPro" id="IPR050950">
    <property type="entry name" value="HTH-type_LysR_regulators"/>
</dbReference>
<evidence type="ECO:0000256" key="3">
    <source>
        <dbReference type="ARBA" id="ARBA00023125"/>
    </source>
</evidence>
<organism evidence="6 7">
    <name type="scientific">Mameliella alba</name>
    <dbReference type="NCBI Taxonomy" id="561184"/>
    <lineage>
        <taxon>Bacteria</taxon>
        <taxon>Pseudomonadati</taxon>
        <taxon>Pseudomonadota</taxon>
        <taxon>Alphaproteobacteria</taxon>
        <taxon>Rhodobacterales</taxon>
        <taxon>Roseobacteraceae</taxon>
        <taxon>Mameliella</taxon>
    </lineage>
</organism>
<evidence type="ECO:0000313" key="7">
    <source>
        <dbReference type="Proteomes" id="UP000030960"/>
    </source>
</evidence>
<accession>A0A0B3SLX9</accession>
<dbReference type="Gene3D" id="3.40.190.290">
    <property type="match status" value="1"/>
</dbReference>
<feature type="domain" description="HTH lysR-type" evidence="5">
    <location>
        <begin position="3"/>
        <end position="60"/>
    </location>
</feature>
<dbReference type="SUPFAM" id="SSF53850">
    <property type="entry name" value="Periplasmic binding protein-like II"/>
    <property type="match status" value="1"/>
</dbReference>
<dbReference type="RefSeq" id="WP_043144687.1">
    <property type="nucleotide sequence ID" value="NZ_JSUQ01000017.1"/>
</dbReference>
<dbReference type="CDD" id="cd08440">
    <property type="entry name" value="PBP2_LTTR_like_4"/>
    <property type="match status" value="1"/>
</dbReference>
<evidence type="ECO:0000256" key="1">
    <source>
        <dbReference type="ARBA" id="ARBA00009437"/>
    </source>
</evidence>
<evidence type="ECO:0000313" key="6">
    <source>
        <dbReference type="EMBL" id="KHQ51514.1"/>
    </source>
</evidence>
<keyword evidence="2" id="KW-0805">Transcription regulation</keyword>
<dbReference type="OrthoDB" id="9815174at2"/>
<dbReference type="InterPro" id="IPR000847">
    <property type="entry name" value="LysR_HTH_N"/>
</dbReference>
<keyword evidence="7" id="KW-1185">Reference proteome</keyword>
<dbReference type="InterPro" id="IPR036388">
    <property type="entry name" value="WH-like_DNA-bd_sf"/>
</dbReference>
<dbReference type="Pfam" id="PF03466">
    <property type="entry name" value="LysR_substrate"/>
    <property type="match status" value="1"/>
</dbReference>
<dbReference type="GO" id="GO:0003677">
    <property type="term" value="F:DNA binding"/>
    <property type="evidence" value="ECO:0007669"/>
    <property type="project" value="UniProtKB-KW"/>
</dbReference>
<dbReference type="InterPro" id="IPR005119">
    <property type="entry name" value="LysR_subst-bd"/>
</dbReference>
<dbReference type="FunFam" id="1.10.10.10:FF:000001">
    <property type="entry name" value="LysR family transcriptional regulator"/>
    <property type="match status" value="1"/>
</dbReference>
<evidence type="ECO:0000259" key="5">
    <source>
        <dbReference type="PROSITE" id="PS50931"/>
    </source>
</evidence>
<dbReference type="GO" id="GO:0003700">
    <property type="term" value="F:DNA-binding transcription factor activity"/>
    <property type="evidence" value="ECO:0007669"/>
    <property type="project" value="InterPro"/>
</dbReference>
<dbReference type="Pfam" id="PF00126">
    <property type="entry name" value="HTH_1"/>
    <property type="match status" value="1"/>
</dbReference>
<comment type="similarity">
    <text evidence="1">Belongs to the LysR transcriptional regulatory family.</text>
</comment>
<reference evidence="6 7" key="1">
    <citation type="submission" date="2014-10" db="EMBL/GenBank/DDBJ databases">
        <title>Genome sequence of Ponticoccus sp. strain UMTAT08 isolated from clonal culture of toxic dinoflagellate Alexandrium tamiyavanichii.</title>
        <authorList>
            <person name="Gan H.Y."/>
            <person name="Muhd D.-D."/>
            <person name="Mohd Noor M.E."/>
            <person name="Yeong Y.S."/>
            <person name="Usup G."/>
        </authorList>
    </citation>
    <scope>NUCLEOTIDE SEQUENCE [LARGE SCALE GENOMIC DNA]</scope>
    <source>
        <strain evidence="6 7">UMTAT08</strain>
    </source>
</reference>
<dbReference type="STRING" id="561184.SAMN05216376_108271"/>
<protein>
    <submittedName>
        <fullName evidence="6">Transcriptional regulator</fullName>
    </submittedName>
</protein>
<evidence type="ECO:0000256" key="4">
    <source>
        <dbReference type="ARBA" id="ARBA00023163"/>
    </source>
</evidence>
<sequence length="307" mass="33518">MNVTLRQIRAFLAVAELGRFNLAAGALGLTQAAVSLLIKDLEQELGVRLFDRHTRKVNLTDIGIEFLPQARKAMEDLDLATRSVRERAQLKKGKVVVASSIIFSSTKIPALIARFLDQYPGISVGLRDMPEEEIRPALLRNEADIALGTLLDDDPEIRSQPVSQDRLMLICRADHPLAARQAIGWTDLSDQKLIVLARDNPLRQIVERTMIGVAPDFLPAYDVRFSTTAIGMVAAGLGVSVLPENSMELTSAAGVCSVALSDPIITRDICVMQHKWRSLSPPAERLKEIILAAFPEAAAASRPASDP</sequence>
<keyword evidence="4" id="KW-0804">Transcription</keyword>
<name>A0A0B3SLX9_9RHOB</name>
<evidence type="ECO:0000256" key="2">
    <source>
        <dbReference type="ARBA" id="ARBA00023015"/>
    </source>
</evidence>
<dbReference type="PROSITE" id="PS50931">
    <property type="entry name" value="HTH_LYSR"/>
    <property type="match status" value="1"/>
</dbReference>
<keyword evidence="3" id="KW-0238">DNA-binding</keyword>
<dbReference type="Gene3D" id="1.10.10.10">
    <property type="entry name" value="Winged helix-like DNA-binding domain superfamily/Winged helix DNA-binding domain"/>
    <property type="match status" value="1"/>
</dbReference>